<evidence type="ECO:0000259" key="2">
    <source>
        <dbReference type="SMART" id="SM00292"/>
    </source>
</evidence>
<keyword evidence="5" id="KW-1185">Reference proteome</keyword>
<dbReference type="GO" id="GO:0045004">
    <property type="term" value="P:DNA replication proofreading"/>
    <property type="evidence" value="ECO:0007669"/>
    <property type="project" value="TreeGrafter"/>
</dbReference>
<dbReference type="SMART" id="SM00292">
    <property type="entry name" value="BRCT"/>
    <property type="match status" value="1"/>
</dbReference>
<feature type="domain" description="Exonuclease" evidence="3">
    <location>
        <begin position="4"/>
        <end position="170"/>
    </location>
</feature>
<evidence type="ECO:0000313" key="4">
    <source>
        <dbReference type="EMBL" id="SEC20623.1"/>
    </source>
</evidence>
<dbReference type="Gene3D" id="3.30.420.10">
    <property type="entry name" value="Ribonuclease H-like superfamily/Ribonuclease H"/>
    <property type="match status" value="1"/>
</dbReference>
<dbReference type="SMART" id="SM00479">
    <property type="entry name" value="EXOIII"/>
    <property type="match status" value="1"/>
</dbReference>
<keyword evidence="1" id="KW-0378">Hydrolase</keyword>
<dbReference type="FunFam" id="3.30.420.10:FF:000045">
    <property type="entry name" value="3'-5' exonuclease DinG"/>
    <property type="match status" value="1"/>
</dbReference>
<accession>A0A1H4QLX7</accession>
<dbReference type="InterPro" id="IPR036397">
    <property type="entry name" value="RNaseH_sf"/>
</dbReference>
<dbReference type="STRING" id="156980.SAMN04489745_2326"/>
<dbReference type="RefSeq" id="WP_066212900.1">
    <property type="nucleotide sequence ID" value="NZ_FNSN01000003.1"/>
</dbReference>
<dbReference type="EMBL" id="FNSN01000003">
    <property type="protein sequence ID" value="SEC20623.1"/>
    <property type="molecule type" value="Genomic_DNA"/>
</dbReference>
<dbReference type="GO" id="GO:0005829">
    <property type="term" value="C:cytosol"/>
    <property type="evidence" value="ECO:0007669"/>
    <property type="project" value="TreeGrafter"/>
</dbReference>
<dbReference type="PANTHER" id="PTHR30231:SF41">
    <property type="entry name" value="DNA POLYMERASE III SUBUNIT EPSILON"/>
    <property type="match status" value="1"/>
</dbReference>
<feature type="domain" description="BRCT" evidence="2">
    <location>
        <begin position="263"/>
        <end position="341"/>
    </location>
</feature>
<dbReference type="GO" id="GO:0003676">
    <property type="term" value="F:nucleic acid binding"/>
    <property type="evidence" value="ECO:0007669"/>
    <property type="project" value="InterPro"/>
</dbReference>
<dbReference type="PANTHER" id="PTHR30231">
    <property type="entry name" value="DNA POLYMERASE III SUBUNIT EPSILON"/>
    <property type="match status" value="1"/>
</dbReference>
<evidence type="ECO:0000313" key="5">
    <source>
        <dbReference type="Proteomes" id="UP000182652"/>
    </source>
</evidence>
<dbReference type="Gene3D" id="3.40.50.10190">
    <property type="entry name" value="BRCT domain"/>
    <property type="match status" value="1"/>
</dbReference>
<evidence type="ECO:0000259" key="3">
    <source>
        <dbReference type="SMART" id="SM00479"/>
    </source>
</evidence>
<keyword evidence="1" id="KW-0269">Exonuclease</keyword>
<reference evidence="4 5" key="1">
    <citation type="submission" date="2016-10" db="EMBL/GenBank/DDBJ databases">
        <authorList>
            <person name="de Groot N.N."/>
        </authorList>
    </citation>
    <scope>NUCLEOTIDE SEQUENCE [LARGE SCALE GENOMIC DNA]</scope>
    <source>
        <strain evidence="4 5">DSM 10495</strain>
    </source>
</reference>
<name>A0A1H4QLX7_9MICC</name>
<dbReference type="SUPFAM" id="SSF52113">
    <property type="entry name" value="BRCT domain"/>
    <property type="match status" value="1"/>
</dbReference>
<gene>
    <name evidence="4" type="ORF">SAMN04489745_2326</name>
</gene>
<dbReference type="AlphaFoldDB" id="A0A1H4QLX7"/>
<dbReference type="SUPFAM" id="SSF53098">
    <property type="entry name" value="Ribonuclease H-like"/>
    <property type="match status" value="1"/>
</dbReference>
<protein>
    <submittedName>
        <fullName evidence="4">DNA polymerase-3 subunit epsilon</fullName>
    </submittedName>
</protein>
<organism evidence="4 5">
    <name type="scientific">Arthrobacter woluwensis</name>
    <dbReference type="NCBI Taxonomy" id="156980"/>
    <lineage>
        <taxon>Bacteria</taxon>
        <taxon>Bacillati</taxon>
        <taxon>Actinomycetota</taxon>
        <taxon>Actinomycetes</taxon>
        <taxon>Micrococcales</taxon>
        <taxon>Micrococcaceae</taxon>
        <taxon>Arthrobacter</taxon>
    </lineage>
</organism>
<dbReference type="Proteomes" id="UP000182652">
    <property type="component" value="Unassembled WGS sequence"/>
</dbReference>
<dbReference type="CDD" id="cd06127">
    <property type="entry name" value="DEDDh"/>
    <property type="match status" value="1"/>
</dbReference>
<dbReference type="GO" id="GO:0008408">
    <property type="term" value="F:3'-5' exonuclease activity"/>
    <property type="evidence" value="ECO:0007669"/>
    <property type="project" value="TreeGrafter"/>
</dbReference>
<sequence>MSAGFAVVDVETTGLVPGRDRVAEIGVVHVDPDGTVRDRWETLVNPQRDLGPQRIHGIRAEQVRDAPLFADVLPEIMRRLDGRVFVAHNARFDHRFLTAEILRAGEEFPVVADDVVCTMRLARTFLPGAGRSLQDCCNAFGLLLEDAHTAGADAEATAHVLSAYLSMAPEDPRWAAALERSAAAAWSVPARAGHPGLSRADSDRLGSLRRRLAAAWSDGMLSPESVSGLYAEAARLGVPGEHIDALLQEPAPAPPGRWPGATVPVIPGQRLVLTGQMGRPRHEITERLGAAGYPVHPTVTRSVALVIAADPGSMSLKARRARDYGIPVVGEDVLNTLLGGL</sequence>
<dbReference type="InterPro" id="IPR012337">
    <property type="entry name" value="RNaseH-like_sf"/>
</dbReference>
<dbReference type="Pfam" id="PF00929">
    <property type="entry name" value="RNase_T"/>
    <property type="match status" value="1"/>
</dbReference>
<proteinExistence type="predicted"/>
<keyword evidence="1" id="KW-0540">Nuclease</keyword>
<dbReference type="InterPro" id="IPR036420">
    <property type="entry name" value="BRCT_dom_sf"/>
</dbReference>
<evidence type="ECO:0000256" key="1">
    <source>
        <dbReference type="ARBA" id="ARBA00022839"/>
    </source>
</evidence>
<dbReference type="InterPro" id="IPR013520">
    <property type="entry name" value="Ribonucl_H"/>
</dbReference>
<dbReference type="InterPro" id="IPR001357">
    <property type="entry name" value="BRCT_dom"/>
</dbReference>